<gene>
    <name evidence="3" type="ordered locus">Bint_0339</name>
</gene>
<dbReference type="InterPro" id="IPR005362">
    <property type="entry name" value="UPF0164"/>
</dbReference>
<dbReference type="OrthoDB" id="305378at2"/>
<dbReference type="HOGENOM" id="CLU_578309_0_0_12"/>
<dbReference type="PATRIC" id="fig|1045858.4.peg.337"/>
<dbReference type="Pfam" id="PF03687">
    <property type="entry name" value="UPF0164"/>
    <property type="match status" value="1"/>
</dbReference>
<protein>
    <submittedName>
        <fullName evidence="3">Uncharacterized protein</fullName>
    </submittedName>
</protein>
<sequence>MLKVFNKIKFILFGSLLISAYVFAQGTDTWVLDNSAVKRATAGQFSTDSDKVKSKDIFDLQRSFFTAGYLGGTSFSANGGGTEDLGVPPFNNGVQGAFGVALPNNMYLGFVARYQFNDSANITKDKNGNTTGTGNNLWTINSQAALRAAFRINDMAAIHYYFRMGPNTGTSSYIYSVGQTINKDQKTDYATIYNDGIWTHEIAASIKFGEHKLTIPIGIVFHANNRKYQGKYLDKKEDYVDYLGEDYISLYLNPEFNLGITSGPMTGITVGANIGFGVNNNFGQNGTSTVASGSTETKYEGKQGKDRFAMDVYASFPLSWSLANDQVKLAMEPKLSLGLSVTNTGNSSQKIGNGQTTGYAGYNGEVKFIPYAELPIGTTWQPVEWWQLRMGTALMIQAETTWATYVPAKADGSLDETLKTVTTKLTTKAGIAGFFGMGFMVGEDFDIDLYAEVNSLSVNNLNFGGQLTYRFN</sequence>
<name>G0EIG5_BRAIP</name>
<organism evidence="3 4">
    <name type="scientific">Brachyspira intermedia (strain ATCC 51140 / PWS/A)</name>
    <name type="common">Serpulina intermedia</name>
    <dbReference type="NCBI Taxonomy" id="1045858"/>
    <lineage>
        <taxon>Bacteria</taxon>
        <taxon>Pseudomonadati</taxon>
        <taxon>Spirochaetota</taxon>
        <taxon>Spirochaetia</taxon>
        <taxon>Brachyspirales</taxon>
        <taxon>Brachyspiraceae</taxon>
        <taxon>Brachyspira</taxon>
    </lineage>
</organism>
<evidence type="ECO:0000313" key="3">
    <source>
        <dbReference type="EMBL" id="AEM20973.1"/>
    </source>
</evidence>
<dbReference type="AlphaFoldDB" id="G0EIG5"/>
<dbReference type="Proteomes" id="UP000008522">
    <property type="component" value="Chromosome"/>
</dbReference>
<feature type="signal peptide" evidence="2">
    <location>
        <begin position="1"/>
        <end position="24"/>
    </location>
</feature>
<proteinExistence type="inferred from homology"/>
<reference evidence="3 4" key="1">
    <citation type="journal article" date="2011" name="BMC Genomics">
        <title>Complete genome sequence of Brachyspira intermedia reveals unique genomic features in Brachyspira species and phage-mediated horizontal gene transfer.</title>
        <authorList>
            <person name="Hafstrom T."/>
            <person name="Jansson D.S."/>
            <person name="Segerman B."/>
        </authorList>
    </citation>
    <scope>NUCLEOTIDE SEQUENCE [LARGE SCALE GENOMIC DNA]</scope>
    <source>
        <strain evidence="4">ATCC 51140 / PWS/A</strain>
    </source>
</reference>
<evidence type="ECO:0000256" key="2">
    <source>
        <dbReference type="SAM" id="SignalP"/>
    </source>
</evidence>
<comment type="similarity">
    <text evidence="1">Belongs to the UPF0164 family.</text>
</comment>
<evidence type="ECO:0000313" key="4">
    <source>
        <dbReference type="Proteomes" id="UP000008522"/>
    </source>
</evidence>
<dbReference type="RefSeq" id="WP_014486825.1">
    <property type="nucleotide sequence ID" value="NC_017243.1"/>
</dbReference>
<accession>G0EIG5</accession>
<keyword evidence="4" id="KW-1185">Reference proteome</keyword>
<keyword evidence="2" id="KW-0732">Signal</keyword>
<dbReference type="EMBL" id="CP002874">
    <property type="protein sequence ID" value="AEM20973.1"/>
    <property type="molecule type" value="Genomic_DNA"/>
</dbReference>
<evidence type="ECO:0000256" key="1">
    <source>
        <dbReference type="ARBA" id="ARBA00005846"/>
    </source>
</evidence>
<dbReference type="GeneID" id="44968896"/>
<dbReference type="KEGG" id="bip:Bint_0339"/>
<feature type="chain" id="PRO_5003398237" evidence="2">
    <location>
        <begin position="25"/>
        <end position="472"/>
    </location>
</feature>